<name>A0A948RY55_UNCEI</name>
<dbReference type="EMBL" id="JAHJDP010000049">
    <property type="protein sequence ID" value="MBU2691242.1"/>
    <property type="molecule type" value="Genomic_DNA"/>
</dbReference>
<feature type="compositionally biased region" description="Basic and acidic residues" evidence="1">
    <location>
        <begin position="42"/>
        <end position="52"/>
    </location>
</feature>
<comment type="caution">
    <text evidence="2">The sequence shown here is derived from an EMBL/GenBank/DDBJ whole genome shotgun (WGS) entry which is preliminary data.</text>
</comment>
<evidence type="ECO:0000256" key="1">
    <source>
        <dbReference type="SAM" id="MobiDB-lite"/>
    </source>
</evidence>
<feature type="region of interest" description="Disordered" evidence="1">
    <location>
        <begin position="40"/>
        <end position="63"/>
    </location>
</feature>
<accession>A0A948RY55</accession>
<organism evidence="2 3">
    <name type="scientific">Eiseniibacteriota bacterium</name>
    <dbReference type="NCBI Taxonomy" id="2212470"/>
    <lineage>
        <taxon>Bacteria</taxon>
        <taxon>Candidatus Eiseniibacteriota</taxon>
    </lineage>
</organism>
<proteinExistence type="predicted"/>
<reference evidence="2" key="1">
    <citation type="submission" date="2021-05" db="EMBL/GenBank/DDBJ databases">
        <title>Energy efficiency and biological interactions define the core microbiome of deep oligotrophic groundwater.</title>
        <authorList>
            <person name="Mehrshad M."/>
            <person name="Lopez-Fernandez M."/>
            <person name="Bell E."/>
            <person name="Bernier-Latmani R."/>
            <person name="Bertilsson S."/>
            <person name="Dopson M."/>
        </authorList>
    </citation>
    <scope>NUCLEOTIDE SEQUENCE</scope>
    <source>
        <strain evidence="2">Modern_marine.mb.64</strain>
    </source>
</reference>
<sequence>MRERTAVELRRHYKGLPGEGNGECAKAIASLIAKILNHKTRSKDAAPEDHGSKAGGGGDESRS</sequence>
<gene>
    <name evidence="2" type="ORF">KJ970_09955</name>
</gene>
<feature type="compositionally biased region" description="Gly residues" evidence="1">
    <location>
        <begin position="53"/>
        <end position="63"/>
    </location>
</feature>
<dbReference type="AlphaFoldDB" id="A0A948RY55"/>
<evidence type="ECO:0000313" key="3">
    <source>
        <dbReference type="Proteomes" id="UP000777784"/>
    </source>
</evidence>
<evidence type="ECO:0000313" key="2">
    <source>
        <dbReference type="EMBL" id="MBU2691242.1"/>
    </source>
</evidence>
<protein>
    <submittedName>
        <fullName evidence="2">Uncharacterized protein</fullName>
    </submittedName>
</protein>
<dbReference type="Proteomes" id="UP000777784">
    <property type="component" value="Unassembled WGS sequence"/>
</dbReference>